<keyword evidence="8" id="KW-0966">Cell projection</keyword>
<organism evidence="12 13">
    <name type="scientific">Oscillochloris trichoides DG-6</name>
    <dbReference type="NCBI Taxonomy" id="765420"/>
    <lineage>
        <taxon>Bacteria</taxon>
        <taxon>Bacillati</taxon>
        <taxon>Chloroflexota</taxon>
        <taxon>Chloroflexia</taxon>
        <taxon>Chloroflexales</taxon>
        <taxon>Chloroflexineae</taxon>
        <taxon>Oscillochloridaceae</taxon>
        <taxon>Oscillochloris</taxon>
    </lineage>
</organism>
<dbReference type="PANTHER" id="PTHR36220:SF1">
    <property type="entry name" value="GAMMA TUBULIN COMPLEX COMPONENT C-TERMINAL DOMAIN-CONTAINING PROTEIN"/>
    <property type="match status" value="1"/>
</dbReference>
<dbReference type="NCBIfam" id="NF012200">
    <property type="entry name" value="choice_anch_D"/>
    <property type="match status" value="2"/>
</dbReference>
<dbReference type="InterPro" id="IPR053879">
    <property type="entry name" value="HYDIN_VesB_CFA65-like_Ig"/>
</dbReference>
<dbReference type="InterPro" id="IPR031549">
    <property type="entry name" value="ASH"/>
</dbReference>
<keyword evidence="6" id="KW-0969">Cilium</keyword>
<dbReference type="AlphaFoldDB" id="E1IDV9"/>
<evidence type="ECO:0000259" key="11">
    <source>
        <dbReference type="Pfam" id="PF22544"/>
    </source>
</evidence>
<feature type="domain" description="HYDIN/VesB/CFA65-like Ig-like" evidence="11">
    <location>
        <begin position="508"/>
        <end position="594"/>
    </location>
</feature>
<sequence length="722" mass="72264">MRILRLAVLLLLALTLLPLAAPTTTPVAAGQTQQIAPGHVPAGLSSSDWASIQAQLAAPTYFKASNTETNDGFGYSVSVDGNTVVVGAYTEASNGSGEGDNSALVAGAAYVFVRSGTTWSQQAYLKASNAQAGDRFGYSVAISGDTIVIGADGEDSNGSAQSDNSAPDSGAAYVFVRSGNTWSQQAYLKASNAQAGDYFGSIVAISSNTIVVGAYNEDSDGSSEGNNSAATAGAAYVFVRSGTTWSQQAYLKASNVQAGDYFGTRVAISGETLVVSAMGESSNGSGEGDNSAQYAGAAYVFVRSGSTWSQQAYLKASNTDAYDFFGRSVAISGDTIVVSADNEDSDGSSQGNNSAGNAGAAYVFVRSGTTWSQQAYLKAATVQANDNFGYSVAISGDALVVGAHSEDSATSDPSDNSAQNAGAAYLFVRSGNTWIQESYLKASNTDAGDLFGSSVAISGNTLVVGANGEASNATGVDGNQTDNSALGSGAAYLFSIPRYASNPTAGSTLDVGDVAVGSTGSTTLTISETGDAELSVSNLALSGAGAAVFSVAPTSFSIADGAAAQSVTIECSPATFGSYSATLTVTHNAPGSSATYPLTCTGFEIGYASSPTAGSTLDLGDVLVGNTGSTTLTISETGNTQLTVSNLALSGAGAAAFSVAPTSFSIADGAAAQSVTIECNPADPGSYSATLTVTHNAPGSSATYPLTCTGLVQVFLPFVGKN</sequence>
<evidence type="ECO:0000256" key="7">
    <source>
        <dbReference type="ARBA" id="ARBA00023180"/>
    </source>
</evidence>
<evidence type="ECO:0000313" key="13">
    <source>
        <dbReference type="Proteomes" id="UP000054010"/>
    </source>
</evidence>
<keyword evidence="12" id="KW-0401">Integrin</keyword>
<keyword evidence="3" id="KW-0963">Cytoplasm</keyword>
<dbReference type="InterPro" id="IPR013517">
    <property type="entry name" value="FG-GAP"/>
</dbReference>
<feature type="chain" id="PRO_5003147016" evidence="9">
    <location>
        <begin position="21"/>
        <end position="722"/>
    </location>
</feature>
<dbReference type="eggNOG" id="COG2931">
    <property type="taxonomic scope" value="Bacteria"/>
</dbReference>
<dbReference type="InterPro" id="IPR013783">
    <property type="entry name" value="Ig-like_fold"/>
</dbReference>
<dbReference type="STRING" id="765420.OSCT_1510"/>
<dbReference type="SMART" id="SM00191">
    <property type="entry name" value="Int_alpha"/>
    <property type="match status" value="6"/>
</dbReference>
<comment type="subcellular location">
    <subcellularLocation>
        <location evidence="1">Cell projection</location>
        <location evidence="1">Cilium</location>
    </subcellularLocation>
    <subcellularLocation>
        <location evidence="2">Cytoplasm</location>
    </subcellularLocation>
</comment>
<keyword evidence="4 9" id="KW-0732">Signal</keyword>
<proteinExistence type="predicted"/>
<dbReference type="SUPFAM" id="SSF50965">
    <property type="entry name" value="Galactose oxidase, central domain"/>
    <property type="match status" value="1"/>
</dbReference>
<protein>
    <submittedName>
        <fullName evidence="12">Alpha beta-propellor repeat-containing integrin</fullName>
    </submittedName>
</protein>
<evidence type="ECO:0000256" key="3">
    <source>
        <dbReference type="ARBA" id="ARBA00022490"/>
    </source>
</evidence>
<dbReference type="Proteomes" id="UP000054010">
    <property type="component" value="Unassembled WGS sequence"/>
</dbReference>
<evidence type="ECO:0000256" key="5">
    <source>
        <dbReference type="ARBA" id="ARBA00022737"/>
    </source>
</evidence>
<gene>
    <name evidence="12" type="ORF">OSCT_1510</name>
</gene>
<dbReference type="InterPro" id="IPR013519">
    <property type="entry name" value="Int_alpha_beta-p"/>
</dbReference>
<evidence type="ECO:0000256" key="1">
    <source>
        <dbReference type="ARBA" id="ARBA00004138"/>
    </source>
</evidence>
<comment type="caution">
    <text evidence="12">The sequence shown here is derived from an EMBL/GenBank/DDBJ whole genome shotgun (WGS) entry which is preliminary data.</text>
</comment>
<evidence type="ECO:0000256" key="6">
    <source>
        <dbReference type="ARBA" id="ARBA00023069"/>
    </source>
</evidence>
<keyword evidence="13" id="KW-1185">Reference proteome</keyword>
<keyword evidence="7" id="KW-0325">Glycoprotein</keyword>
<name>E1IDV9_9CHLR</name>
<dbReference type="Pfam" id="PF14312">
    <property type="entry name" value="FG-GAP_2"/>
    <property type="match status" value="7"/>
</dbReference>
<accession>E1IDV9</accession>
<dbReference type="GO" id="GO:0007229">
    <property type="term" value="P:integrin-mediated signaling pathway"/>
    <property type="evidence" value="ECO:0007669"/>
    <property type="project" value="UniProtKB-KW"/>
</dbReference>
<dbReference type="HOGENOM" id="CLU_395784_0_0_0"/>
<evidence type="ECO:0000256" key="8">
    <source>
        <dbReference type="ARBA" id="ARBA00023273"/>
    </source>
</evidence>
<dbReference type="Gene3D" id="2.130.10.130">
    <property type="entry name" value="Integrin alpha, N-terminal"/>
    <property type="match status" value="3"/>
</dbReference>
<keyword evidence="5" id="KW-0677">Repeat</keyword>
<dbReference type="eggNOG" id="COG2304">
    <property type="taxonomic scope" value="Bacteria"/>
</dbReference>
<feature type="domain" description="Abnormal spindle-like microcephaly-associated protein ASH" evidence="10">
    <location>
        <begin position="615"/>
        <end position="700"/>
    </location>
</feature>
<evidence type="ECO:0000256" key="2">
    <source>
        <dbReference type="ARBA" id="ARBA00004496"/>
    </source>
</evidence>
<dbReference type="Pfam" id="PF22544">
    <property type="entry name" value="HYDIN_VesB_CFA65-like_Ig"/>
    <property type="match status" value="1"/>
</dbReference>
<evidence type="ECO:0000256" key="9">
    <source>
        <dbReference type="SAM" id="SignalP"/>
    </source>
</evidence>
<dbReference type="InterPro" id="IPR011043">
    <property type="entry name" value="Gal_Oxase/kelch_b-propeller"/>
</dbReference>
<feature type="signal peptide" evidence="9">
    <location>
        <begin position="1"/>
        <end position="20"/>
    </location>
</feature>
<dbReference type="PANTHER" id="PTHR36220">
    <property type="entry name" value="UNNAMED PRODUCT"/>
    <property type="match status" value="1"/>
</dbReference>
<evidence type="ECO:0000259" key="10">
    <source>
        <dbReference type="Pfam" id="PF15780"/>
    </source>
</evidence>
<evidence type="ECO:0000313" key="12">
    <source>
        <dbReference type="EMBL" id="EFO80628.1"/>
    </source>
</evidence>
<dbReference type="GO" id="GO:0005737">
    <property type="term" value="C:cytoplasm"/>
    <property type="evidence" value="ECO:0007669"/>
    <property type="project" value="UniProtKB-SubCell"/>
</dbReference>
<reference evidence="12 13" key="1">
    <citation type="journal article" date="2011" name="J. Bacteriol.">
        <title>Draft genome sequence of the anoxygenic filamentous phototrophic bacterium Oscillochloris trichoides subsp. DG-6.</title>
        <authorList>
            <person name="Kuznetsov B.B."/>
            <person name="Ivanovsky R.N."/>
            <person name="Keppen O.I."/>
            <person name="Sukhacheva M.V."/>
            <person name="Bumazhkin B.K."/>
            <person name="Patutina E.O."/>
            <person name="Beletsky A.V."/>
            <person name="Mardanov A.V."/>
            <person name="Baslerov R.V."/>
            <person name="Panteleeva A.N."/>
            <person name="Kolganova T.V."/>
            <person name="Ravin N.V."/>
            <person name="Skryabin K.G."/>
        </authorList>
    </citation>
    <scope>NUCLEOTIDE SEQUENCE [LARGE SCALE GENOMIC DNA]</scope>
    <source>
        <strain evidence="12 13">DG-6</strain>
    </source>
</reference>
<evidence type="ECO:0000256" key="4">
    <source>
        <dbReference type="ARBA" id="ARBA00022729"/>
    </source>
</evidence>
<dbReference type="EMBL" id="ADVR01000047">
    <property type="protein sequence ID" value="EFO80628.1"/>
    <property type="molecule type" value="Genomic_DNA"/>
</dbReference>
<dbReference type="Gene3D" id="2.60.40.10">
    <property type="entry name" value="Immunoglobulins"/>
    <property type="match status" value="2"/>
</dbReference>
<dbReference type="Pfam" id="PF15780">
    <property type="entry name" value="ASH"/>
    <property type="match status" value="1"/>
</dbReference>
<dbReference type="InterPro" id="IPR028994">
    <property type="entry name" value="Integrin_alpha_N"/>
</dbReference>